<organism evidence="1 2">
    <name type="scientific">Gigaspora margarita</name>
    <dbReference type="NCBI Taxonomy" id="4874"/>
    <lineage>
        <taxon>Eukaryota</taxon>
        <taxon>Fungi</taxon>
        <taxon>Fungi incertae sedis</taxon>
        <taxon>Mucoromycota</taxon>
        <taxon>Glomeromycotina</taxon>
        <taxon>Glomeromycetes</taxon>
        <taxon>Diversisporales</taxon>
        <taxon>Gigasporaceae</taxon>
        <taxon>Gigaspora</taxon>
    </lineage>
</organism>
<keyword evidence="2" id="KW-1185">Reference proteome</keyword>
<dbReference type="Proteomes" id="UP000789901">
    <property type="component" value="Unassembled WGS sequence"/>
</dbReference>
<accession>A0ABN7XP20</accession>
<feature type="non-terminal residue" evidence="1">
    <location>
        <position position="42"/>
    </location>
</feature>
<gene>
    <name evidence="1" type="ORF">GMARGA_LOCUS45611</name>
</gene>
<reference evidence="1 2" key="1">
    <citation type="submission" date="2021-06" db="EMBL/GenBank/DDBJ databases">
        <authorList>
            <person name="Kallberg Y."/>
            <person name="Tangrot J."/>
            <person name="Rosling A."/>
        </authorList>
    </citation>
    <scope>NUCLEOTIDE SEQUENCE [LARGE SCALE GENOMIC DNA]</scope>
    <source>
        <strain evidence="1 2">120-4 pot B 10/14</strain>
    </source>
</reference>
<feature type="non-terminal residue" evidence="1">
    <location>
        <position position="1"/>
    </location>
</feature>
<name>A0ABN7XP20_GIGMA</name>
<protein>
    <submittedName>
        <fullName evidence="1">21030_t:CDS:1</fullName>
    </submittedName>
</protein>
<evidence type="ECO:0000313" key="2">
    <source>
        <dbReference type="Proteomes" id="UP000789901"/>
    </source>
</evidence>
<evidence type="ECO:0000313" key="1">
    <source>
        <dbReference type="EMBL" id="CAG8856790.1"/>
    </source>
</evidence>
<comment type="caution">
    <text evidence="1">The sequence shown here is derived from an EMBL/GenBank/DDBJ whole genome shotgun (WGS) entry which is preliminary data.</text>
</comment>
<proteinExistence type="predicted"/>
<sequence length="42" mass="5022">YSLINIWYQKNQLGQLKLKTFMRTFAEKTGINCEERKITNQA</sequence>
<dbReference type="EMBL" id="CAJVQB010163836">
    <property type="protein sequence ID" value="CAG8856790.1"/>
    <property type="molecule type" value="Genomic_DNA"/>
</dbReference>